<dbReference type="RefSeq" id="WP_174349362.1">
    <property type="nucleotide sequence ID" value="NZ_JAAMQE010000001.1"/>
</dbReference>
<evidence type="ECO:0000259" key="2">
    <source>
        <dbReference type="Pfam" id="PF09524"/>
    </source>
</evidence>
<feature type="region of interest" description="Disordered" evidence="1">
    <location>
        <begin position="102"/>
        <end position="161"/>
    </location>
</feature>
<protein>
    <submittedName>
        <fullName evidence="3">GntR family transcriptional regulator</fullName>
    </submittedName>
</protein>
<dbReference type="NCBIfam" id="TIGR02220">
    <property type="entry name" value="phg_TIGR02220"/>
    <property type="match status" value="1"/>
</dbReference>
<dbReference type="SUPFAM" id="SSF46785">
    <property type="entry name" value="Winged helix' DNA-binding domain"/>
    <property type="match status" value="1"/>
</dbReference>
<evidence type="ECO:0000256" key="1">
    <source>
        <dbReference type="SAM" id="MobiDB-lite"/>
    </source>
</evidence>
<dbReference type="Pfam" id="PF13730">
    <property type="entry name" value="HTH_36"/>
    <property type="match status" value="1"/>
</dbReference>
<feature type="compositionally biased region" description="Basic and acidic residues" evidence="1">
    <location>
        <begin position="102"/>
        <end position="121"/>
    </location>
</feature>
<dbReference type="Pfam" id="PF09524">
    <property type="entry name" value="Phg_2220_C"/>
    <property type="match status" value="1"/>
</dbReference>
<sequence>MSTKLTGYVWDACAASGMKLSSVAIMARLADFSNDEGVCWPSIETIARQLGAGVSTVRTAIAKLEADGWLSRKARRQGNRNASNVYQLNVAKLQTVAFAHLSDSDPSKSDASKSDPSKFDASKSGQNGGFHPSESGGDPSVNSTTDPSGKKPSCPVASQPDPEVVITDNAILVLTHLNQVSGSRYQKSKTSLENIRARLREGYTVADLQLVIDLKHEHWKGNDEQYQYMRPETLFGPKKFEGYLQSATRWESRGRPAREDWNKTKRQATQLNGNSQDAGVDTAERDLAWRRYHDLEANNEPKSEVEVLVRAKADRDGLKAKGYNHGLAQFGWNNIWSTAAGKGVSS</sequence>
<dbReference type="Proteomes" id="UP000864563">
    <property type="component" value="Unassembled WGS sequence"/>
</dbReference>
<dbReference type="Gene3D" id="1.10.10.10">
    <property type="entry name" value="Winged helix-like DNA-binding domain superfamily/Winged helix DNA-binding domain"/>
    <property type="match status" value="1"/>
</dbReference>
<dbReference type="InterPro" id="IPR036388">
    <property type="entry name" value="WH-like_DNA-bd_sf"/>
</dbReference>
<reference evidence="3" key="1">
    <citation type="journal article" date="2018" name="Genome Biol.">
        <title>SKESA: strategic k-mer extension for scrupulous assemblies.</title>
        <authorList>
            <person name="Souvorov A."/>
            <person name="Agarwala R."/>
            <person name="Lipman D.J."/>
        </authorList>
    </citation>
    <scope>NUCLEOTIDE SEQUENCE</scope>
    <source>
        <strain evidence="3">YDC697-2</strain>
    </source>
</reference>
<dbReference type="InterPro" id="IPR036390">
    <property type="entry name" value="WH_DNA-bd_sf"/>
</dbReference>
<dbReference type="AlphaFoldDB" id="A0A8H9NRK0"/>
<gene>
    <name evidence="3" type="ORF">I8Y00_000323</name>
</gene>
<accession>A0A8H9NRK0</accession>
<reference evidence="3" key="2">
    <citation type="submission" date="2020-11" db="EMBL/GenBank/DDBJ databases">
        <authorList>
            <consortium name="NCBI Pathogen Detection Project"/>
        </authorList>
    </citation>
    <scope>NUCLEOTIDE SEQUENCE</scope>
    <source>
        <strain evidence="3">YDC697-2</strain>
    </source>
</reference>
<name>A0A8H9NRK0_9ENTR</name>
<comment type="caution">
    <text evidence="3">The sequence shown here is derived from an EMBL/GenBank/DDBJ whole genome shotgun (WGS) entry which is preliminary data.</text>
</comment>
<evidence type="ECO:0000313" key="3">
    <source>
        <dbReference type="EMBL" id="HAT1584027.1"/>
    </source>
</evidence>
<proteinExistence type="predicted"/>
<organism evidence="3">
    <name type="scientific">Citrobacter farmeri</name>
    <dbReference type="NCBI Taxonomy" id="67824"/>
    <lineage>
        <taxon>Bacteria</taxon>
        <taxon>Pseudomonadati</taxon>
        <taxon>Pseudomonadota</taxon>
        <taxon>Gammaproteobacteria</taxon>
        <taxon>Enterobacterales</taxon>
        <taxon>Enterobacteriaceae</taxon>
        <taxon>Citrobacter</taxon>
    </lineage>
</organism>
<dbReference type="InterPro" id="IPR011741">
    <property type="entry name" value="Phg_2220_C"/>
</dbReference>
<dbReference type="EMBL" id="DACSDU010000001">
    <property type="protein sequence ID" value="HAT1584027.1"/>
    <property type="molecule type" value="Genomic_DNA"/>
</dbReference>
<feature type="domain" description="Phage conserved hypothetical protein C-terminal" evidence="2">
    <location>
        <begin position="173"/>
        <end position="245"/>
    </location>
</feature>